<dbReference type="EMBL" id="FOVF01000025">
    <property type="protein sequence ID" value="SFN48879.1"/>
    <property type="molecule type" value="Genomic_DNA"/>
</dbReference>
<evidence type="ECO:0000313" key="4">
    <source>
        <dbReference type="Proteomes" id="UP000198575"/>
    </source>
</evidence>
<sequence>MSIEIFGLNKCDTCRKARNWLDRHAIDYRFVDYREQPASPAILKQWAQAVGGFESLVNRSGTTWRTLSPARKSPGSAAEWSLLIREYPALVRRPVLVLDDGSVHLGFSDKLYARLFAAET</sequence>
<gene>
    <name evidence="3" type="ORF">SAMN05216289_12535</name>
</gene>
<comment type="similarity">
    <text evidence="1 2">Belongs to the ArsC family.</text>
</comment>
<dbReference type="SUPFAM" id="SSF52833">
    <property type="entry name" value="Thioredoxin-like"/>
    <property type="match status" value="1"/>
</dbReference>
<dbReference type="Pfam" id="PF03960">
    <property type="entry name" value="ArsC"/>
    <property type="match status" value="1"/>
</dbReference>
<dbReference type="InterPro" id="IPR036249">
    <property type="entry name" value="Thioredoxin-like_sf"/>
</dbReference>
<evidence type="ECO:0000256" key="2">
    <source>
        <dbReference type="PROSITE-ProRule" id="PRU01282"/>
    </source>
</evidence>
<dbReference type="AlphaFoldDB" id="A0A1I4ZFX3"/>
<accession>A0A1I4ZFX3</accession>
<evidence type="ECO:0000256" key="1">
    <source>
        <dbReference type="ARBA" id="ARBA00007198"/>
    </source>
</evidence>
<name>A0A1I4ZFX3_9GAMM</name>
<dbReference type="OrthoDB" id="9803749at2"/>
<dbReference type="InterPro" id="IPR006660">
    <property type="entry name" value="Arsenate_reductase-like"/>
</dbReference>
<dbReference type="NCBIfam" id="TIGR01617">
    <property type="entry name" value="arsC_related"/>
    <property type="match status" value="1"/>
</dbReference>
<dbReference type="STRING" id="578942.SAMN05216289_12535"/>
<dbReference type="Proteomes" id="UP000198575">
    <property type="component" value="Unassembled WGS sequence"/>
</dbReference>
<dbReference type="RefSeq" id="WP_092409391.1">
    <property type="nucleotide sequence ID" value="NZ_FOVF01000025.1"/>
</dbReference>
<protein>
    <submittedName>
        <fullName evidence="3">Transcriptional regulator, Spx/MgsR family</fullName>
    </submittedName>
</protein>
<dbReference type="PANTHER" id="PTHR30041:SF8">
    <property type="entry name" value="PROTEIN YFFB"/>
    <property type="match status" value="1"/>
</dbReference>
<dbReference type="PANTHER" id="PTHR30041">
    <property type="entry name" value="ARSENATE REDUCTASE"/>
    <property type="match status" value="1"/>
</dbReference>
<proteinExistence type="inferred from homology"/>
<organism evidence="3 4">
    <name type="scientific">Dokdonella immobilis</name>
    <dbReference type="NCBI Taxonomy" id="578942"/>
    <lineage>
        <taxon>Bacteria</taxon>
        <taxon>Pseudomonadati</taxon>
        <taxon>Pseudomonadota</taxon>
        <taxon>Gammaproteobacteria</taxon>
        <taxon>Lysobacterales</taxon>
        <taxon>Rhodanobacteraceae</taxon>
        <taxon>Dokdonella</taxon>
    </lineage>
</organism>
<dbReference type="Gene3D" id="3.40.30.10">
    <property type="entry name" value="Glutaredoxin"/>
    <property type="match status" value="1"/>
</dbReference>
<reference evidence="3 4" key="1">
    <citation type="submission" date="2016-10" db="EMBL/GenBank/DDBJ databases">
        <authorList>
            <person name="de Groot N.N."/>
        </authorList>
    </citation>
    <scope>NUCLEOTIDE SEQUENCE [LARGE SCALE GENOMIC DNA]</scope>
    <source>
        <strain evidence="3 4">CGMCC 1.7659</strain>
    </source>
</reference>
<dbReference type="InterPro" id="IPR006504">
    <property type="entry name" value="Tscrpt_reg_Spx/MgsR"/>
</dbReference>
<evidence type="ECO:0000313" key="3">
    <source>
        <dbReference type="EMBL" id="SFN48879.1"/>
    </source>
</evidence>
<dbReference type="PROSITE" id="PS51353">
    <property type="entry name" value="ARSC"/>
    <property type="match status" value="1"/>
</dbReference>
<keyword evidence="4" id="KW-1185">Reference proteome</keyword>